<name>A0A0Q3UYY4_SETIT</name>
<dbReference type="Gramene" id="KQK95054">
    <property type="protein sequence ID" value="KQK95054"/>
    <property type="gene ID" value="SETIT_028210mg"/>
</dbReference>
<organism evidence="1 2">
    <name type="scientific">Setaria italica</name>
    <name type="common">Foxtail millet</name>
    <name type="synonym">Panicum italicum</name>
    <dbReference type="NCBI Taxonomy" id="4555"/>
    <lineage>
        <taxon>Eukaryota</taxon>
        <taxon>Viridiplantae</taxon>
        <taxon>Streptophyta</taxon>
        <taxon>Embryophyta</taxon>
        <taxon>Tracheophyta</taxon>
        <taxon>Spermatophyta</taxon>
        <taxon>Magnoliopsida</taxon>
        <taxon>Liliopsida</taxon>
        <taxon>Poales</taxon>
        <taxon>Poaceae</taxon>
        <taxon>PACMAD clade</taxon>
        <taxon>Panicoideae</taxon>
        <taxon>Panicodae</taxon>
        <taxon>Paniceae</taxon>
        <taxon>Cenchrinae</taxon>
        <taxon>Setaria</taxon>
    </lineage>
</organism>
<evidence type="ECO:0000313" key="2">
    <source>
        <dbReference type="Proteomes" id="UP000004995"/>
    </source>
</evidence>
<dbReference type="eggNOG" id="ENOG502R1W2">
    <property type="taxonomic scope" value="Eukaryota"/>
</dbReference>
<keyword evidence="2" id="KW-1185">Reference proteome</keyword>
<reference evidence="2" key="1">
    <citation type="journal article" date="2012" name="Nat. Biotechnol.">
        <title>Reference genome sequence of the model plant Setaria.</title>
        <authorList>
            <person name="Bennetzen J.L."/>
            <person name="Schmutz J."/>
            <person name="Wang H."/>
            <person name="Percifield R."/>
            <person name="Hawkins J."/>
            <person name="Pontaroli A.C."/>
            <person name="Estep M."/>
            <person name="Feng L."/>
            <person name="Vaughn J.N."/>
            <person name="Grimwood J."/>
            <person name="Jenkins J."/>
            <person name="Barry K."/>
            <person name="Lindquist E."/>
            <person name="Hellsten U."/>
            <person name="Deshpande S."/>
            <person name="Wang X."/>
            <person name="Wu X."/>
            <person name="Mitros T."/>
            <person name="Triplett J."/>
            <person name="Yang X."/>
            <person name="Ye C.Y."/>
            <person name="Mauro-Herrera M."/>
            <person name="Wang L."/>
            <person name="Li P."/>
            <person name="Sharma M."/>
            <person name="Sharma R."/>
            <person name="Ronald P.C."/>
            <person name="Panaud O."/>
            <person name="Kellogg E.A."/>
            <person name="Brutnell T.P."/>
            <person name="Doust A.N."/>
            <person name="Tuskan G.A."/>
            <person name="Rokhsar D."/>
            <person name="Devos K.M."/>
        </authorList>
    </citation>
    <scope>NUCLEOTIDE SEQUENCE [LARGE SCALE GENOMIC DNA]</scope>
    <source>
        <strain evidence="2">cv. Yugu1</strain>
    </source>
</reference>
<dbReference type="EnsemblPlants" id="KQK95054">
    <property type="protein sequence ID" value="KQK95054"/>
    <property type="gene ID" value="SETIT_028210mg"/>
</dbReference>
<evidence type="ECO:0008006" key="3">
    <source>
        <dbReference type="Google" id="ProtNLM"/>
    </source>
</evidence>
<sequence length="169" mass="17631">MAAPWVILGRVPRIAAADADAEPGDDAEADSAAASSSLAVALPPRVTLLTAAPSAHPDPARPDKFPYILAAGPGCLLSRFSTSPYYGARFGADPPETRLVVARRFGTAAGETTASADRVPDRPATMPSVRNIEGVGLIDVDDGEAYVIAELQIDRGSDRAKLFRVHSGH</sequence>
<protein>
    <recommendedName>
        <fullName evidence="3">DUF1618 domain-containing protein</fullName>
    </recommendedName>
</protein>
<dbReference type="AlphaFoldDB" id="A0A0Q3UYY4"/>
<accession>A0A0Q3UYY4</accession>
<dbReference type="EMBL" id="AGNK02005066">
    <property type="status" value="NOT_ANNOTATED_CDS"/>
    <property type="molecule type" value="Genomic_DNA"/>
</dbReference>
<dbReference type="Proteomes" id="UP000004995">
    <property type="component" value="Unassembled WGS sequence"/>
</dbReference>
<dbReference type="STRING" id="4555.A0A0Q3UYY4"/>
<evidence type="ECO:0000313" key="1">
    <source>
        <dbReference type="EnsemblPlants" id="KQK95054"/>
    </source>
</evidence>
<proteinExistence type="predicted"/>
<dbReference type="InParanoid" id="A0A0Q3UYY4"/>
<reference evidence="1" key="2">
    <citation type="submission" date="2018-08" db="UniProtKB">
        <authorList>
            <consortium name="EnsemblPlants"/>
        </authorList>
    </citation>
    <scope>IDENTIFICATION</scope>
    <source>
        <strain evidence="1">Yugu1</strain>
    </source>
</reference>